<dbReference type="Proteomes" id="UP000241158">
    <property type="component" value="Unassembled WGS sequence"/>
</dbReference>
<feature type="region of interest" description="Disordered" evidence="1">
    <location>
        <begin position="200"/>
        <end position="238"/>
    </location>
</feature>
<dbReference type="EMBL" id="PGGN01000005">
    <property type="protein sequence ID" value="PSH55453.1"/>
    <property type="molecule type" value="Genomic_DNA"/>
</dbReference>
<accession>A0A2P7AMM5</accession>
<name>A0A2P7AMM5_9HYPH</name>
<evidence type="ECO:0000256" key="2">
    <source>
        <dbReference type="SAM" id="SignalP"/>
    </source>
</evidence>
<protein>
    <submittedName>
        <fullName evidence="3">Uncharacterized protein</fullName>
    </submittedName>
</protein>
<comment type="caution">
    <text evidence="3">The sequence shown here is derived from an EMBL/GenBank/DDBJ whole genome shotgun (WGS) entry which is preliminary data.</text>
</comment>
<feature type="signal peptide" evidence="2">
    <location>
        <begin position="1"/>
        <end position="20"/>
    </location>
</feature>
<dbReference type="RefSeq" id="WP_106718893.1">
    <property type="nucleotide sequence ID" value="NZ_JACHXT010000005.1"/>
</dbReference>
<evidence type="ECO:0000313" key="4">
    <source>
        <dbReference type="Proteomes" id="UP000241158"/>
    </source>
</evidence>
<keyword evidence="2" id="KW-0732">Signal</keyword>
<sequence>MRKLLIAAAAWAILSGTAHAVPDDKTRDTIKALKFTKANAYAKAIDSYCFADHPFATQPLADAAQQEAEFRQEIGEQEKATDIIADADRMAAEHLKVDQSACAPAASFVEGVVATIDDAKQPMEAIKQSLAEAKAAQEKAALAEKRNTTCRELQSRADAANLENLVPLRMPLLDCADVLGVDNIAKVDKRIEGMRAEQKAADEAKAKQQTAATGEVARKTEAAAAETKKPTPPPSSNKAADVAAIMAKPATKPAAKPAQAGMEFVGKWDQVDGNCRGRLWDLNTKSYDGTPVTNIERNGNNFRVELSDGYSFALRNVTNRTLTWYSLESGDSFSLKRCR</sequence>
<reference evidence="4" key="1">
    <citation type="submission" date="2017-11" db="EMBL/GenBank/DDBJ databases">
        <authorList>
            <person name="Kuznetsova I."/>
            <person name="Sazanova A."/>
            <person name="Chirak E."/>
            <person name="Safronova V."/>
            <person name="Willems A."/>
        </authorList>
    </citation>
    <scope>NUCLEOTIDE SEQUENCE [LARGE SCALE GENOMIC DNA]</scope>
    <source>
        <strain evidence="4">PEPV15</strain>
    </source>
</reference>
<feature type="compositionally biased region" description="Basic and acidic residues" evidence="1">
    <location>
        <begin position="216"/>
        <end position="229"/>
    </location>
</feature>
<keyword evidence="4" id="KW-1185">Reference proteome</keyword>
<gene>
    <name evidence="3" type="ORF">CU100_22660</name>
</gene>
<evidence type="ECO:0000313" key="3">
    <source>
        <dbReference type="EMBL" id="PSH55453.1"/>
    </source>
</evidence>
<feature type="chain" id="PRO_5015162578" evidence="2">
    <location>
        <begin position="21"/>
        <end position="339"/>
    </location>
</feature>
<proteinExistence type="predicted"/>
<evidence type="ECO:0000256" key="1">
    <source>
        <dbReference type="SAM" id="MobiDB-lite"/>
    </source>
</evidence>
<organism evidence="3 4">
    <name type="scientific">Phyllobacterium endophyticum</name>
    <dbReference type="NCBI Taxonomy" id="1149773"/>
    <lineage>
        <taxon>Bacteria</taxon>
        <taxon>Pseudomonadati</taxon>
        <taxon>Pseudomonadota</taxon>
        <taxon>Alphaproteobacteria</taxon>
        <taxon>Hyphomicrobiales</taxon>
        <taxon>Phyllobacteriaceae</taxon>
        <taxon>Phyllobacterium</taxon>
    </lineage>
</organism>
<dbReference type="AlphaFoldDB" id="A0A2P7AMM5"/>
<dbReference type="OrthoDB" id="8117278at2"/>